<dbReference type="PROSITE" id="PS51918">
    <property type="entry name" value="RADICAL_SAM"/>
    <property type="match status" value="1"/>
</dbReference>
<accession>A6P1B5</accession>
<evidence type="ECO:0000256" key="10">
    <source>
        <dbReference type="RuleBase" id="RU362053"/>
    </source>
</evidence>
<dbReference type="InterPro" id="IPR007197">
    <property type="entry name" value="rSAM"/>
</dbReference>
<dbReference type="Gene3D" id="3.20.20.70">
    <property type="entry name" value="Aldolase class I"/>
    <property type="match status" value="1"/>
</dbReference>
<dbReference type="AlphaFoldDB" id="A6P1B5"/>
<evidence type="ECO:0000256" key="5">
    <source>
        <dbReference type="ARBA" id="ARBA00022691"/>
    </source>
</evidence>
<evidence type="ECO:0000256" key="6">
    <source>
        <dbReference type="ARBA" id="ARBA00022723"/>
    </source>
</evidence>
<comment type="caution">
    <text evidence="12">The sequence shown here is derived from an EMBL/GenBank/DDBJ whole genome shotgun (WGS) entry which is preliminary data.</text>
</comment>
<dbReference type="eggNOG" id="COG1180">
    <property type="taxonomic scope" value="Bacteria"/>
</dbReference>
<dbReference type="CDD" id="cd01335">
    <property type="entry name" value="Radical_SAM"/>
    <property type="match status" value="1"/>
</dbReference>
<evidence type="ECO:0000313" key="13">
    <source>
        <dbReference type="Proteomes" id="UP000003639"/>
    </source>
</evidence>
<dbReference type="GO" id="GO:0046872">
    <property type="term" value="F:metal ion binding"/>
    <property type="evidence" value="ECO:0007669"/>
    <property type="project" value="UniProtKB-UniRule"/>
</dbReference>
<dbReference type="PANTHER" id="PTHR30352">
    <property type="entry name" value="PYRUVATE FORMATE-LYASE-ACTIVATING ENZYME"/>
    <property type="match status" value="1"/>
</dbReference>
<dbReference type="GO" id="GO:0051539">
    <property type="term" value="F:4 iron, 4 sulfur cluster binding"/>
    <property type="evidence" value="ECO:0007669"/>
    <property type="project" value="UniProtKB-UniRule"/>
</dbReference>
<evidence type="ECO:0000256" key="4">
    <source>
        <dbReference type="ARBA" id="ARBA00022485"/>
    </source>
</evidence>
<keyword evidence="9 10" id="KW-0411">Iron-sulfur</keyword>
<organism evidence="12 13">
    <name type="scientific">Pseudoflavonifractor capillosus ATCC 29799</name>
    <dbReference type="NCBI Taxonomy" id="411467"/>
    <lineage>
        <taxon>Bacteria</taxon>
        <taxon>Bacillati</taxon>
        <taxon>Bacillota</taxon>
        <taxon>Clostridia</taxon>
        <taxon>Eubacteriales</taxon>
        <taxon>Oscillospiraceae</taxon>
        <taxon>Pseudoflavonifractor</taxon>
    </lineage>
</organism>
<proteinExistence type="inferred from homology"/>
<evidence type="ECO:0000256" key="8">
    <source>
        <dbReference type="ARBA" id="ARBA00023004"/>
    </source>
</evidence>
<dbReference type="SUPFAM" id="SSF102114">
    <property type="entry name" value="Radical SAM enzymes"/>
    <property type="match status" value="1"/>
</dbReference>
<dbReference type="PANTHER" id="PTHR30352:SF5">
    <property type="entry name" value="PYRUVATE FORMATE-LYASE 1-ACTIVATING ENZYME"/>
    <property type="match status" value="1"/>
</dbReference>
<evidence type="ECO:0000259" key="11">
    <source>
        <dbReference type="PROSITE" id="PS51918"/>
    </source>
</evidence>
<comment type="cofactor">
    <cofactor evidence="10">
        <name>[4Fe-4S] cluster</name>
        <dbReference type="ChEBI" id="CHEBI:49883"/>
    </cofactor>
    <text evidence="10">Binds 1 [4Fe-4S] cluster. The cluster is coordinated with 3 cysteines and an exchangeable S-adenosyl-L-methionine.</text>
</comment>
<dbReference type="SFLD" id="SFLDS00029">
    <property type="entry name" value="Radical_SAM"/>
    <property type="match status" value="1"/>
</dbReference>
<dbReference type="InterPro" id="IPR058240">
    <property type="entry name" value="rSAM_sf"/>
</dbReference>
<dbReference type="OrthoDB" id="9782387at2"/>
<dbReference type="EMBL" id="AAXG02000047">
    <property type="protein sequence ID" value="EDM97807.1"/>
    <property type="molecule type" value="Genomic_DNA"/>
</dbReference>
<comment type="catalytic activity">
    <reaction evidence="10">
        <text>glycyl-[formate C-acetyltransferase] + reduced [flavodoxin] + S-adenosyl-L-methionine = glycin-2-yl radical-[formate C-acetyltransferase] + semiquinone [flavodoxin] + 5'-deoxyadenosine + L-methionine + H(+)</text>
        <dbReference type="Rhea" id="RHEA:19225"/>
        <dbReference type="Rhea" id="RHEA-COMP:10622"/>
        <dbReference type="Rhea" id="RHEA-COMP:12190"/>
        <dbReference type="Rhea" id="RHEA-COMP:12191"/>
        <dbReference type="Rhea" id="RHEA-COMP:14480"/>
        <dbReference type="ChEBI" id="CHEBI:15378"/>
        <dbReference type="ChEBI" id="CHEBI:17319"/>
        <dbReference type="ChEBI" id="CHEBI:29947"/>
        <dbReference type="ChEBI" id="CHEBI:32722"/>
        <dbReference type="ChEBI" id="CHEBI:57618"/>
        <dbReference type="ChEBI" id="CHEBI:57844"/>
        <dbReference type="ChEBI" id="CHEBI:59789"/>
        <dbReference type="ChEBI" id="CHEBI:140311"/>
        <dbReference type="EC" id="1.97.1.4"/>
    </reaction>
</comment>
<dbReference type="NCBIfam" id="TIGR02493">
    <property type="entry name" value="PFLA"/>
    <property type="match status" value="1"/>
</dbReference>
<gene>
    <name evidence="12" type="ORF">BACCAP_04282</name>
</gene>
<dbReference type="PIRSF" id="PIRSF000371">
    <property type="entry name" value="PFL_act_enz"/>
    <property type="match status" value="1"/>
</dbReference>
<evidence type="ECO:0000256" key="9">
    <source>
        <dbReference type="ARBA" id="ARBA00023014"/>
    </source>
</evidence>
<dbReference type="Proteomes" id="UP000003639">
    <property type="component" value="Unassembled WGS sequence"/>
</dbReference>
<comment type="subcellular location">
    <subcellularLocation>
        <location evidence="10">Cytoplasm</location>
    </subcellularLocation>
</comment>
<reference evidence="12 13" key="1">
    <citation type="submission" date="2007-04" db="EMBL/GenBank/DDBJ databases">
        <authorList>
            <person name="Fulton L."/>
            <person name="Clifton S."/>
            <person name="Fulton B."/>
            <person name="Xu J."/>
            <person name="Minx P."/>
            <person name="Pepin K.H."/>
            <person name="Johnson M."/>
            <person name="Thiruvilangam P."/>
            <person name="Bhonagiri V."/>
            <person name="Nash W.E."/>
            <person name="Mardis E.R."/>
            <person name="Wilson R.K."/>
        </authorList>
    </citation>
    <scope>NUCLEOTIDE SEQUENCE [LARGE SCALE GENOMIC DNA]</scope>
    <source>
        <strain evidence="12 13">ATCC 29799</strain>
    </source>
</reference>
<sequence length="253" mass="27819">MRACNTGRIHSVESFGTVDGPGIRFVVFFQGCPMRCLYCHNPDTWGTEGGTEMTVDELLAAYQRNKGFYRQGGITATGGEPLLQLPFLTELFTAAKEQGIHTCLDTSGIVYRPDHRQGEFDALFAVTDLVLLDIKHADPQGHRQLTGQDQSPVLAFARALEQAKVPIIVRHVVVPGLTDSPQELTALGRLIAPFRNLKGLEVLPYHTMGAAKYEALGIPYPLSGVPAMEKEKAKDARNLILDGLRQARKDVQH</sequence>
<dbReference type="InterPro" id="IPR012839">
    <property type="entry name" value="Organic_radical_activase"/>
</dbReference>
<dbReference type="SFLD" id="SFLDG01066">
    <property type="entry name" value="organic_radical-activating_enz"/>
    <property type="match status" value="1"/>
</dbReference>
<keyword evidence="6 10" id="KW-0479">Metal-binding</keyword>
<dbReference type="GO" id="GO:0005737">
    <property type="term" value="C:cytoplasm"/>
    <property type="evidence" value="ECO:0007669"/>
    <property type="project" value="UniProtKB-SubCell"/>
</dbReference>
<keyword evidence="5 10" id="KW-0949">S-adenosyl-L-methionine</keyword>
<comment type="similarity">
    <text evidence="2 10">Belongs to the organic radical-activating enzymes family.</text>
</comment>
<dbReference type="EC" id="1.97.1.4" evidence="10"/>
<dbReference type="InterPro" id="IPR013785">
    <property type="entry name" value="Aldolase_TIM"/>
</dbReference>
<dbReference type="RefSeq" id="WP_006574758.1">
    <property type="nucleotide sequence ID" value="NZ_AAXG02000047.1"/>
</dbReference>
<dbReference type="InterPro" id="IPR012838">
    <property type="entry name" value="PFL1_activating"/>
</dbReference>
<keyword evidence="10" id="KW-0963">Cytoplasm</keyword>
<dbReference type="InterPro" id="IPR034457">
    <property type="entry name" value="Organic_radical-activating"/>
</dbReference>
<evidence type="ECO:0000256" key="1">
    <source>
        <dbReference type="ARBA" id="ARBA00003141"/>
    </source>
</evidence>
<keyword evidence="7 10" id="KW-0560">Oxidoreductase</keyword>
<dbReference type="PROSITE" id="PS01087">
    <property type="entry name" value="RADICAL_ACTIVATING"/>
    <property type="match status" value="1"/>
</dbReference>
<dbReference type="InterPro" id="IPR001989">
    <property type="entry name" value="Radical_activat_CS"/>
</dbReference>
<keyword evidence="4 10" id="KW-0004">4Fe-4S</keyword>
<name>A6P1B5_9FIRM</name>
<dbReference type="Pfam" id="PF04055">
    <property type="entry name" value="Radical_SAM"/>
    <property type="match status" value="1"/>
</dbReference>
<feature type="domain" description="Radical SAM core" evidence="11">
    <location>
        <begin position="18"/>
        <end position="245"/>
    </location>
</feature>
<evidence type="ECO:0000256" key="7">
    <source>
        <dbReference type="ARBA" id="ARBA00023002"/>
    </source>
</evidence>
<comment type="function">
    <text evidence="1 10">Activation of pyruvate formate-lyase under anaerobic conditions by generation of an organic free radical, using S-adenosylmethionine and reduced flavodoxin as cosubstrates to produce 5'-deoxy-adenosine.</text>
</comment>
<evidence type="ECO:0000313" key="12">
    <source>
        <dbReference type="EMBL" id="EDM97807.1"/>
    </source>
</evidence>
<protein>
    <recommendedName>
        <fullName evidence="3 10">Pyruvate formate-lyase-activating enzyme</fullName>
        <ecNumber evidence="10">1.97.1.4</ecNumber>
    </recommendedName>
</protein>
<keyword evidence="8 10" id="KW-0408">Iron</keyword>
<dbReference type="STRING" id="411467.BACCAP_04282"/>
<dbReference type="GO" id="GO:0043365">
    <property type="term" value="F:[formate-C-acetyltransferase]-activating enzyme activity"/>
    <property type="evidence" value="ECO:0007669"/>
    <property type="project" value="UniProtKB-UniRule"/>
</dbReference>
<evidence type="ECO:0000256" key="2">
    <source>
        <dbReference type="ARBA" id="ARBA00009777"/>
    </source>
</evidence>
<keyword evidence="13" id="KW-1185">Reference proteome</keyword>
<reference evidence="12 13" key="2">
    <citation type="submission" date="2007-06" db="EMBL/GenBank/DDBJ databases">
        <title>Draft genome sequence of Pseudoflavonifractor capillosus ATCC 29799.</title>
        <authorList>
            <person name="Sudarsanam P."/>
            <person name="Ley R."/>
            <person name="Guruge J."/>
            <person name="Turnbaugh P.J."/>
            <person name="Mahowald M."/>
            <person name="Liep D."/>
            <person name="Gordon J."/>
        </authorList>
    </citation>
    <scope>NUCLEOTIDE SEQUENCE [LARGE SCALE GENOMIC DNA]</scope>
    <source>
        <strain evidence="12 13">ATCC 29799</strain>
    </source>
</reference>
<evidence type="ECO:0000256" key="3">
    <source>
        <dbReference type="ARBA" id="ARBA00021356"/>
    </source>
</evidence>